<reference evidence="2" key="1">
    <citation type="submission" date="2021-01" db="EMBL/GenBank/DDBJ databases">
        <title>Adiantum capillus-veneris genome.</title>
        <authorList>
            <person name="Fang Y."/>
            <person name="Liao Q."/>
        </authorList>
    </citation>
    <scope>NUCLEOTIDE SEQUENCE</scope>
    <source>
        <strain evidence="2">H3</strain>
        <tissue evidence="2">Leaf</tissue>
    </source>
</reference>
<accession>A0A9D4U069</accession>
<protein>
    <submittedName>
        <fullName evidence="2">Uncharacterized protein</fullName>
    </submittedName>
</protein>
<comment type="caution">
    <text evidence="2">The sequence shown here is derived from an EMBL/GenBank/DDBJ whole genome shotgun (WGS) entry which is preliminary data.</text>
</comment>
<sequence>MSTGIDSFYLYLALSTTKLVNIVASPNWLFLAAGGRGFKRHDILWGHPVPNILCSSPGFQVMSKQSLLRLLIPLAMAPTAYKARHLQVSFVPIEGVFPWSLSLKSCNPVPSKPFAVIVLHHKWRVSKAPSPPWETLKNPEHTYEANKPS</sequence>
<organism evidence="2 3">
    <name type="scientific">Adiantum capillus-veneris</name>
    <name type="common">Maidenhair fern</name>
    <dbReference type="NCBI Taxonomy" id="13818"/>
    <lineage>
        <taxon>Eukaryota</taxon>
        <taxon>Viridiplantae</taxon>
        <taxon>Streptophyta</taxon>
        <taxon>Embryophyta</taxon>
        <taxon>Tracheophyta</taxon>
        <taxon>Polypodiopsida</taxon>
        <taxon>Polypodiidae</taxon>
        <taxon>Polypodiales</taxon>
        <taxon>Pteridineae</taxon>
        <taxon>Pteridaceae</taxon>
        <taxon>Vittarioideae</taxon>
        <taxon>Adiantum</taxon>
    </lineage>
</organism>
<feature type="region of interest" description="Disordered" evidence="1">
    <location>
        <begin position="129"/>
        <end position="149"/>
    </location>
</feature>
<keyword evidence="3" id="KW-1185">Reference proteome</keyword>
<evidence type="ECO:0000256" key="1">
    <source>
        <dbReference type="SAM" id="MobiDB-lite"/>
    </source>
</evidence>
<feature type="compositionally biased region" description="Basic and acidic residues" evidence="1">
    <location>
        <begin position="137"/>
        <end position="149"/>
    </location>
</feature>
<name>A0A9D4U069_ADICA</name>
<evidence type="ECO:0000313" key="3">
    <source>
        <dbReference type="Proteomes" id="UP000886520"/>
    </source>
</evidence>
<gene>
    <name evidence="2" type="ORF">GOP47_0025320</name>
</gene>
<proteinExistence type="predicted"/>
<dbReference type="Proteomes" id="UP000886520">
    <property type="component" value="Chromosome 25"/>
</dbReference>
<dbReference type="AlphaFoldDB" id="A0A9D4U069"/>
<dbReference type="EMBL" id="JABFUD020000025">
    <property type="protein sequence ID" value="KAI5059001.1"/>
    <property type="molecule type" value="Genomic_DNA"/>
</dbReference>
<evidence type="ECO:0000313" key="2">
    <source>
        <dbReference type="EMBL" id="KAI5059001.1"/>
    </source>
</evidence>